<feature type="domain" description="Filamentous haemagglutinin FhaB/tRNA nuclease CdiA-like TPS" evidence="3">
    <location>
        <begin position="50"/>
        <end position="144"/>
    </location>
</feature>
<organism evidence="4 5">
    <name type="scientific">Desulfonema magnum</name>
    <dbReference type="NCBI Taxonomy" id="45655"/>
    <lineage>
        <taxon>Bacteria</taxon>
        <taxon>Pseudomonadati</taxon>
        <taxon>Thermodesulfobacteriota</taxon>
        <taxon>Desulfobacteria</taxon>
        <taxon>Desulfobacterales</taxon>
        <taxon>Desulfococcaceae</taxon>
        <taxon>Desulfonema</taxon>
    </lineage>
</organism>
<name>A0A975GS12_9BACT</name>
<dbReference type="InterPro" id="IPR011050">
    <property type="entry name" value="Pectin_lyase_fold/virulence"/>
</dbReference>
<proteinExistence type="predicted"/>
<dbReference type="SMART" id="SM00912">
    <property type="entry name" value="Haemagg_act"/>
    <property type="match status" value="1"/>
</dbReference>
<dbReference type="AlphaFoldDB" id="A0A975GS12"/>
<keyword evidence="5" id="KW-1185">Reference proteome</keyword>
<feature type="chain" id="PRO_5038112396" evidence="2">
    <location>
        <begin position="20"/>
        <end position="959"/>
    </location>
</feature>
<dbReference type="EMBL" id="CP061800">
    <property type="protein sequence ID" value="QTA91437.1"/>
    <property type="molecule type" value="Genomic_DNA"/>
</dbReference>
<dbReference type="Pfam" id="PF05860">
    <property type="entry name" value="TPS"/>
    <property type="match status" value="1"/>
</dbReference>
<dbReference type="SUPFAM" id="SSF51126">
    <property type="entry name" value="Pectin lyase-like"/>
    <property type="match status" value="3"/>
</dbReference>
<gene>
    <name evidence="4" type="ORF">dnm_075040</name>
</gene>
<dbReference type="Proteomes" id="UP000663722">
    <property type="component" value="Chromosome"/>
</dbReference>
<accession>A0A975GS12</accession>
<evidence type="ECO:0000313" key="4">
    <source>
        <dbReference type="EMBL" id="QTA91437.1"/>
    </source>
</evidence>
<evidence type="ECO:0000256" key="1">
    <source>
        <dbReference type="SAM" id="MobiDB-lite"/>
    </source>
</evidence>
<dbReference type="Gene3D" id="2.160.20.10">
    <property type="entry name" value="Single-stranded right-handed beta-helix, Pectin lyase-like"/>
    <property type="match status" value="3"/>
</dbReference>
<evidence type="ECO:0000256" key="2">
    <source>
        <dbReference type="SAM" id="SignalP"/>
    </source>
</evidence>
<reference evidence="4" key="1">
    <citation type="journal article" date="2021" name="Microb. Physiol.">
        <title>Proteogenomic Insights into the Physiology of Marine, Sulfate-Reducing, Filamentous Desulfonema limicola and Desulfonema magnum.</title>
        <authorList>
            <person name="Schnaars V."/>
            <person name="Wohlbrand L."/>
            <person name="Scheve S."/>
            <person name="Hinrichs C."/>
            <person name="Reinhardt R."/>
            <person name="Rabus R."/>
        </authorList>
    </citation>
    <scope>NUCLEOTIDE SEQUENCE</scope>
    <source>
        <strain evidence="4">4be13</strain>
    </source>
</reference>
<dbReference type="RefSeq" id="WP_207679218.1">
    <property type="nucleotide sequence ID" value="NZ_CP061800.1"/>
</dbReference>
<feature type="signal peptide" evidence="2">
    <location>
        <begin position="1"/>
        <end position="19"/>
    </location>
</feature>
<dbReference type="InterPro" id="IPR008638">
    <property type="entry name" value="FhaB/CdiA-like_TPS"/>
</dbReference>
<dbReference type="KEGG" id="dmm:dnm_075040"/>
<evidence type="ECO:0000313" key="5">
    <source>
        <dbReference type="Proteomes" id="UP000663722"/>
    </source>
</evidence>
<keyword evidence="2" id="KW-0732">Signal</keyword>
<dbReference type="NCBIfam" id="TIGR01901">
    <property type="entry name" value="adhes_NPXG"/>
    <property type="match status" value="1"/>
</dbReference>
<sequence>MQFVITGFLLITTFFPAYADGTHPRGINLDGSLGTAGKLNLPGPDYDIKAEYGRQAGTNLFHSFEQFNIHSKESATFTGPDSVQNIITRVTGGEASWIDGRLASAIPNADLYFLNPAGVMFGPDASLDLGGSFHVSTADYLRLGDNEKFYTNPLESDVLSVAAPAAFGFLDNDISPITFEGKGEIPSETWDREAAGLAVAEGKGISVVGGDIEIKNSTCARIMKPVPLSENLEFPWVSPLGSLSAAGGNIRMVSMSSPGEVGIGNEQQELGDAAGGNIRLSDKSLLDVSGTGAGNIFIRSGQFVAESSNIYARTFGDRNGGGIDIQADNISFTGGSEINSNTYGSGKGGDITLNASESITFSGADDENYASKIFLETYGGSEDSGDAGNLDIKANDDILFSDGASVMSLTFGGGDCGRLRFRAGHDICFQGISKDPFNNYLLRNYIGDNPVNPEAASGGVFSNVIFGEGNGSDIEMEADNILLSDSAAINSTTYGSGNSGDIRINAAGTVTIRETIGPANWAIGIFTQTISPGDDAVSGDGGDIFLEANELIIEDGCFIMSGSTARSGKSGKSGDISIQVAGEVRLSGINPYGDFYPAGSYIGTECTGNGDTGDIFLEAHTLVLEDGGDIQAGTYGSAPGGNIQIQADTVDIRGSSPVKLFNDKTNLDQYTMQDAVSGIKADALNGTGDSGTICVKARHINLSDSGTISTSTAVSGKAGDITLNVSTLELENEALVSSSSLSPENGGASGTITLNTDSLRLSGESKITTEAVCTASGQATDGRITVNAGDMLYLNNSQITTSVRGGDGNGGDIEIRKPETITLNHSKIRANAYEGNGGNIHITGEQFIRSSDSMVEASSEKGIDGNVNIEFLKTGLDSALTILPETFPDAARWIKTPCTGRSGENVSHFVMKGRDAMPTALDDWLASPLPDRQKLRTCPGSDQEEGDSELSDGKKSNRE</sequence>
<feature type="region of interest" description="Disordered" evidence="1">
    <location>
        <begin position="928"/>
        <end position="959"/>
    </location>
</feature>
<evidence type="ECO:0000259" key="3">
    <source>
        <dbReference type="SMART" id="SM00912"/>
    </source>
</evidence>
<dbReference type="InterPro" id="IPR012334">
    <property type="entry name" value="Pectin_lyas_fold"/>
</dbReference>
<protein>
    <submittedName>
        <fullName evidence="4">Filamentous hemagglutinin family N-terminal domain-containing protein</fullName>
    </submittedName>
</protein>